<dbReference type="Proteomes" id="UP000281406">
    <property type="component" value="Unassembled WGS sequence"/>
</dbReference>
<gene>
    <name evidence="2" type="ORF">DPX16_18227</name>
</gene>
<evidence type="ECO:0000313" key="3">
    <source>
        <dbReference type="Proteomes" id="UP000281406"/>
    </source>
</evidence>
<proteinExistence type="predicted"/>
<protein>
    <submittedName>
        <fullName evidence="2">Uncharacterized protein</fullName>
    </submittedName>
</protein>
<organism evidence="2 3">
    <name type="scientific">Anabarilius grahami</name>
    <name type="common">Kanglang fish</name>
    <name type="synonym">Barilius grahami</name>
    <dbReference type="NCBI Taxonomy" id="495550"/>
    <lineage>
        <taxon>Eukaryota</taxon>
        <taxon>Metazoa</taxon>
        <taxon>Chordata</taxon>
        <taxon>Craniata</taxon>
        <taxon>Vertebrata</taxon>
        <taxon>Euteleostomi</taxon>
        <taxon>Actinopterygii</taxon>
        <taxon>Neopterygii</taxon>
        <taxon>Teleostei</taxon>
        <taxon>Ostariophysi</taxon>
        <taxon>Cypriniformes</taxon>
        <taxon>Xenocyprididae</taxon>
        <taxon>Xenocypridinae</taxon>
        <taxon>Xenocypridinae incertae sedis</taxon>
        <taxon>Anabarilius</taxon>
    </lineage>
</organism>
<reference evidence="2 3" key="1">
    <citation type="submission" date="2018-10" db="EMBL/GenBank/DDBJ databases">
        <title>Genome assembly for a Yunnan-Guizhou Plateau 3E fish, Anabarilius grahami (Regan), and its evolutionary and genetic applications.</title>
        <authorList>
            <person name="Jiang W."/>
        </authorList>
    </citation>
    <scope>NUCLEOTIDE SEQUENCE [LARGE SCALE GENOMIC DNA]</scope>
    <source>
        <strain evidence="2">AG-KIZ</strain>
        <tissue evidence="2">Muscle</tissue>
    </source>
</reference>
<dbReference type="AlphaFoldDB" id="A0A3N0YE48"/>
<accession>A0A3N0YE48</accession>
<sequence length="117" mass="12733">MVLTPDGKELNTNNAALFKSSKTYYYAGFNGDKIQKCKVEDVEVEPTADDTSVTEKPKDLTANNPCPTNAPIAPASEFLNSDEPKMNSMTLLVTGLRILLAKCVAVNVLMTVKAFLF</sequence>
<dbReference type="EMBL" id="RJVU01044706">
    <property type="protein sequence ID" value="ROL44516.1"/>
    <property type="molecule type" value="Genomic_DNA"/>
</dbReference>
<keyword evidence="3" id="KW-1185">Reference proteome</keyword>
<evidence type="ECO:0000256" key="1">
    <source>
        <dbReference type="SAM" id="MobiDB-lite"/>
    </source>
</evidence>
<evidence type="ECO:0000313" key="2">
    <source>
        <dbReference type="EMBL" id="ROL44516.1"/>
    </source>
</evidence>
<feature type="region of interest" description="Disordered" evidence="1">
    <location>
        <begin position="46"/>
        <end position="79"/>
    </location>
</feature>
<comment type="caution">
    <text evidence="2">The sequence shown here is derived from an EMBL/GenBank/DDBJ whole genome shotgun (WGS) entry which is preliminary data.</text>
</comment>
<name>A0A3N0YE48_ANAGA</name>
<dbReference type="OrthoDB" id="9945861at2759"/>